<feature type="transmembrane region" description="Helical" evidence="1">
    <location>
        <begin position="139"/>
        <end position="158"/>
    </location>
</feature>
<reference evidence="2 3" key="1">
    <citation type="submission" date="2017-10" db="EMBL/GenBank/DDBJ databases">
        <title>Sequencing the genomes of 1000 actinobacteria strains.</title>
        <authorList>
            <person name="Klenk H.-P."/>
        </authorList>
    </citation>
    <scope>NUCLEOTIDE SEQUENCE [LARGE SCALE GENOMIC DNA]</scope>
    <source>
        <strain evidence="2 3">DSM 46092</strain>
    </source>
</reference>
<feature type="transmembrane region" description="Helical" evidence="1">
    <location>
        <begin position="53"/>
        <end position="77"/>
    </location>
</feature>
<feature type="transmembrane region" description="Helical" evidence="1">
    <location>
        <begin position="24"/>
        <end position="47"/>
    </location>
</feature>
<accession>A0A2A9FDR9</accession>
<keyword evidence="1" id="KW-0812">Transmembrane</keyword>
<keyword evidence="3" id="KW-1185">Reference proteome</keyword>
<keyword evidence="1" id="KW-1133">Transmembrane helix</keyword>
<evidence type="ECO:0000256" key="1">
    <source>
        <dbReference type="SAM" id="Phobius"/>
    </source>
</evidence>
<gene>
    <name evidence="2" type="ORF">ATK36_4009</name>
</gene>
<proteinExistence type="predicted"/>
<dbReference type="EMBL" id="PDJK01000002">
    <property type="protein sequence ID" value="PFG48891.1"/>
    <property type="molecule type" value="Genomic_DNA"/>
</dbReference>
<evidence type="ECO:0000313" key="2">
    <source>
        <dbReference type="EMBL" id="PFG48891.1"/>
    </source>
</evidence>
<dbReference type="AlphaFoldDB" id="A0A2A9FDR9"/>
<dbReference type="RefSeq" id="WP_098512890.1">
    <property type="nucleotide sequence ID" value="NZ_JBIAKZ010000001.1"/>
</dbReference>
<sequence length="184" mass="19690">MPLLDPKFYRDVDLRTILRMERRLPWYGWPHLPLGLLVCVAAILAAYRVPGSAHITTALVAGGGVVGGFSGYGCGLVMVSTPDLVQTGYLHWRRTRTLWVLVIVLGALSAASMIVVVVCHIVLLAGASGPHPFTLSVQAGLYLLLVVVNTVLAGLEAWQLSKVLYRPVTGPAAAPSRSVRARLG</sequence>
<protein>
    <submittedName>
        <fullName evidence="2">Uncharacterized protein</fullName>
    </submittedName>
</protein>
<dbReference type="Proteomes" id="UP000243542">
    <property type="component" value="Unassembled WGS sequence"/>
</dbReference>
<keyword evidence="1" id="KW-0472">Membrane</keyword>
<comment type="caution">
    <text evidence="2">The sequence shown here is derived from an EMBL/GenBank/DDBJ whole genome shotgun (WGS) entry which is preliminary data.</text>
</comment>
<organism evidence="2 3">
    <name type="scientific">Amycolatopsis sulphurea</name>
    <dbReference type="NCBI Taxonomy" id="76022"/>
    <lineage>
        <taxon>Bacteria</taxon>
        <taxon>Bacillati</taxon>
        <taxon>Actinomycetota</taxon>
        <taxon>Actinomycetes</taxon>
        <taxon>Pseudonocardiales</taxon>
        <taxon>Pseudonocardiaceae</taxon>
        <taxon>Amycolatopsis</taxon>
    </lineage>
</organism>
<evidence type="ECO:0000313" key="3">
    <source>
        <dbReference type="Proteomes" id="UP000243542"/>
    </source>
</evidence>
<name>A0A2A9FDR9_9PSEU</name>
<feature type="transmembrane region" description="Helical" evidence="1">
    <location>
        <begin position="98"/>
        <end position="127"/>
    </location>
</feature>